<evidence type="ECO:0000256" key="4">
    <source>
        <dbReference type="ARBA" id="ARBA00018170"/>
    </source>
</evidence>
<dbReference type="InParanoid" id="A0A3N4LIP8"/>
<evidence type="ECO:0000256" key="3">
    <source>
        <dbReference type="ARBA" id="ARBA00009188"/>
    </source>
</evidence>
<keyword evidence="8" id="KW-0472">Membrane</keyword>
<reference evidence="13 14" key="1">
    <citation type="journal article" date="2018" name="Nat. Ecol. Evol.">
        <title>Pezizomycetes genomes reveal the molecular basis of ectomycorrhizal truffle lifestyle.</title>
        <authorList>
            <person name="Murat C."/>
            <person name="Payen T."/>
            <person name="Noel B."/>
            <person name="Kuo A."/>
            <person name="Morin E."/>
            <person name="Chen J."/>
            <person name="Kohler A."/>
            <person name="Krizsan K."/>
            <person name="Balestrini R."/>
            <person name="Da Silva C."/>
            <person name="Montanini B."/>
            <person name="Hainaut M."/>
            <person name="Levati E."/>
            <person name="Barry K.W."/>
            <person name="Belfiori B."/>
            <person name="Cichocki N."/>
            <person name="Clum A."/>
            <person name="Dockter R.B."/>
            <person name="Fauchery L."/>
            <person name="Guy J."/>
            <person name="Iotti M."/>
            <person name="Le Tacon F."/>
            <person name="Lindquist E.A."/>
            <person name="Lipzen A."/>
            <person name="Malagnac F."/>
            <person name="Mello A."/>
            <person name="Molinier V."/>
            <person name="Miyauchi S."/>
            <person name="Poulain J."/>
            <person name="Riccioni C."/>
            <person name="Rubini A."/>
            <person name="Sitrit Y."/>
            <person name="Splivallo R."/>
            <person name="Traeger S."/>
            <person name="Wang M."/>
            <person name="Zifcakova L."/>
            <person name="Wipf D."/>
            <person name="Zambonelli A."/>
            <person name="Paolocci F."/>
            <person name="Nowrousian M."/>
            <person name="Ottonello S."/>
            <person name="Baldrian P."/>
            <person name="Spatafora J.W."/>
            <person name="Henrissat B."/>
            <person name="Nagy L.G."/>
            <person name="Aury J.M."/>
            <person name="Wincker P."/>
            <person name="Grigoriev I.V."/>
            <person name="Bonfante P."/>
            <person name="Martin F.M."/>
        </authorList>
    </citation>
    <scope>NUCLEOTIDE SEQUENCE [LARGE SCALE GENOMIC DNA]</scope>
    <source>
        <strain evidence="13 14">ATCC MYA-4762</strain>
    </source>
</reference>
<keyword evidence="6" id="KW-1133">Transmembrane helix</keyword>
<sequence>MGRLAGFASGIIVTLTTTHLLTQHLHHTTAHNSNTLRQTTLIANSILSPRVPVTPLSAYTARPSLAETMKDMWNEEVERVVRWVQGWELRRAREGAEEVVGAVVGKVKREVSREGGKLGIFFAV</sequence>
<dbReference type="EMBL" id="ML121549">
    <property type="protein sequence ID" value="RPB22777.1"/>
    <property type="molecule type" value="Genomic_DNA"/>
</dbReference>
<proteinExistence type="inferred from homology"/>
<dbReference type="OrthoDB" id="4037694at2759"/>
<evidence type="ECO:0000256" key="10">
    <source>
        <dbReference type="ARBA" id="ARBA00032985"/>
    </source>
</evidence>
<comment type="subunit">
    <text evidence="11">Component of the mitochondrial contact site and cristae organizing system (MICOS) complex.</text>
</comment>
<gene>
    <name evidence="13" type="ORF">L211DRAFT_868983</name>
</gene>
<evidence type="ECO:0000256" key="12">
    <source>
        <dbReference type="SAM" id="SignalP"/>
    </source>
</evidence>
<evidence type="ECO:0000256" key="5">
    <source>
        <dbReference type="ARBA" id="ARBA00022692"/>
    </source>
</evidence>
<evidence type="ECO:0000256" key="1">
    <source>
        <dbReference type="ARBA" id="ARBA00002689"/>
    </source>
</evidence>
<evidence type="ECO:0000256" key="6">
    <source>
        <dbReference type="ARBA" id="ARBA00022989"/>
    </source>
</evidence>
<comment type="subcellular location">
    <subcellularLocation>
        <location evidence="2">Membrane</location>
    </subcellularLocation>
    <subcellularLocation>
        <location evidence="11">Mitochondrion inner membrane</location>
        <topology evidence="11">Single-pass membrane protein</topology>
    </subcellularLocation>
</comment>
<organism evidence="13 14">
    <name type="scientific">Terfezia boudieri ATCC MYA-4762</name>
    <dbReference type="NCBI Taxonomy" id="1051890"/>
    <lineage>
        <taxon>Eukaryota</taxon>
        <taxon>Fungi</taxon>
        <taxon>Dikarya</taxon>
        <taxon>Ascomycota</taxon>
        <taxon>Pezizomycotina</taxon>
        <taxon>Pezizomycetes</taxon>
        <taxon>Pezizales</taxon>
        <taxon>Pezizaceae</taxon>
        <taxon>Terfezia</taxon>
    </lineage>
</organism>
<accession>A0A3N4LIP8</accession>
<dbReference type="GO" id="GO:0044284">
    <property type="term" value="C:mitochondrial crista junction"/>
    <property type="evidence" value="ECO:0007669"/>
    <property type="project" value="InterPro"/>
</dbReference>
<dbReference type="GO" id="GO:0061617">
    <property type="term" value="C:MICOS complex"/>
    <property type="evidence" value="ECO:0007669"/>
    <property type="project" value="UniProtKB-UniRule"/>
</dbReference>
<evidence type="ECO:0000256" key="8">
    <source>
        <dbReference type="ARBA" id="ARBA00023136"/>
    </source>
</evidence>
<feature type="chain" id="PRO_5017986809" description="MICOS complex subunit MIC12" evidence="12">
    <location>
        <begin position="19"/>
        <end position="124"/>
    </location>
</feature>
<comment type="similarity">
    <text evidence="3 11">Belongs to the MICOS complex subunit Mic12 family.</text>
</comment>
<protein>
    <recommendedName>
        <fullName evidence="4 11">MICOS complex subunit MIC12</fullName>
    </recommendedName>
    <alternativeName>
        <fullName evidence="10 11">Altered inheritance of mitochondria protein 5, mitochondrial</fullName>
    </alternativeName>
    <alternativeName>
        <fullName evidence="9 11">Found in mitochondrial proteome protein 51</fullName>
    </alternativeName>
</protein>
<evidence type="ECO:0000313" key="13">
    <source>
        <dbReference type="EMBL" id="RPB22777.1"/>
    </source>
</evidence>
<keyword evidence="5" id="KW-0812">Transmembrane</keyword>
<keyword evidence="12" id="KW-0732">Signal</keyword>
<keyword evidence="11" id="KW-0999">Mitochondrion inner membrane</keyword>
<dbReference type="Pfam" id="PF17050">
    <property type="entry name" value="AIM5"/>
    <property type="match status" value="1"/>
</dbReference>
<evidence type="ECO:0000313" key="14">
    <source>
        <dbReference type="Proteomes" id="UP000267821"/>
    </source>
</evidence>
<dbReference type="STRING" id="1051890.A0A3N4LIP8"/>
<evidence type="ECO:0000256" key="11">
    <source>
        <dbReference type="RuleBase" id="RU363010"/>
    </source>
</evidence>
<keyword evidence="14" id="KW-1185">Reference proteome</keyword>
<evidence type="ECO:0000256" key="7">
    <source>
        <dbReference type="ARBA" id="ARBA00023128"/>
    </source>
</evidence>
<evidence type="ECO:0000256" key="2">
    <source>
        <dbReference type="ARBA" id="ARBA00004370"/>
    </source>
</evidence>
<evidence type="ECO:0000256" key="9">
    <source>
        <dbReference type="ARBA" id="ARBA00032159"/>
    </source>
</evidence>
<dbReference type="Proteomes" id="UP000267821">
    <property type="component" value="Unassembled WGS sequence"/>
</dbReference>
<keyword evidence="7 11" id="KW-0496">Mitochondrion</keyword>
<name>A0A3N4LIP8_9PEZI</name>
<dbReference type="InterPro" id="IPR031463">
    <property type="entry name" value="Mic12"/>
</dbReference>
<comment type="function">
    <text evidence="1 11">Component of the MICOS complex, a large protein complex of the mitochondrial inner membrane that plays crucial roles in the maintenance of crista junctions, inner membrane architecture, and formation of contact sites to the outer membrane.</text>
</comment>
<dbReference type="GO" id="GO:0042407">
    <property type="term" value="P:cristae formation"/>
    <property type="evidence" value="ECO:0007669"/>
    <property type="project" value="InterPro"/>
</dbReference>
<feature type="signal peptide" evidence="12">
    <location>
        <begin position="1"/>
        <end position="18"/>
    </location>
</feature>
<dbReference type="AlphaFoldDB" id="A0A3N4LIP8"/>